<dbReference type="EMBL" id="LR788749">
    <property type="protein sequence ID" value="CAB3264611.1"/>
    <property type="molecule type" value="mRNA"/>
</dbReference>
<accession>A0A6F9DN45</accession>
<dbReference type="InterPro" id="IPR001433">
    <property type="entry name" value="OxRdtase_FAD/NAD-bd"/>
</dbReference>
<gene>
    <name evidence="8" type="primary">Oxnad1-002</name>
</gene>
<dbReference type="CDD" id="cd00322">
    <property type="entry name" value="FNR_like"/>
    <property type="match status" value="1"/>
</dbReference>
<dbReference type="PROSITE" id="PS51384">
    <property type="entry name" value="FAD_FR"/>
    <property type="match status" value="1"/>
</dbReference>
<organism evidence="8">
    <name type="scientific">Phallusia mammillata</name>
    <dbReference type="NCBI Taxonomy" id="59560"/>
    <lineage>
        <taxon>Eukaryota</taxon>
        <taxon>Metazoa</taxon>
        <taxon>Chordata</taxon>
        <taxon>Tunicata</taxon>
        <taxon>Ascidiacea</taxon>
        <taxon>Phlebobranchia</taxon>
        <taxon>Ascidiidae</taxon>
        <taxon>Phallusia</taxon>
    </lineage>
</organism>
<proteinExistence type="evidence at transcript level"/>
<feature type="domain" description="FAD-binding FR-type" evidence="7">
    <location>
        <begin position="54"/>
        <end position="168"/>
    </location>
</feature>
<dbReference type="InterPro" id="IPR039261">
    <property type="entry name" value="FNR_nucleotide-bd"/>
</dbReference>
<reference evidence="8" key="1">
    <citation type="submission" date="2020-04" db="EMBL/GenBank/DDBJ databases">
        <authorList>
            <person name="Neveu A P."/>
        </authorList>
    </citation>
    <scope>NUCLEOTIDE SEQUENCE</scope>
    <source>
        <tissue evidence="8">Whole embryo</tissue>
    </source>
</reference>
<dbReference type="PANTHER" id="PTHR46505">
    <property type="entry name" value="OXIDOREDUCTASE NAD-BINDING DOMAIN-CONTAINING PROTEIN 1"/>
    <property type="match status" value="1"/>
</dbReference>
<protein>
    <recommendedName>
        <fullName evidence="6">Oxidoreductase NAD-binding domain-containing protein 1</fullName>
    </recommendedName>
</protein>
<name>A0A6F9DN45_9ASCI</name>
<dbReference type="InterPro" id="IPR017938">
    <property type="entry name" value="Riboflavin_synthase-like_b-brl"/>
</dbReference>
<comment type="cofactor">
    <cofactor evidence="1">
        <name>FAD</name>
        <dbReference type="ChEBI" id="CHEBI:57692"/>
    </cofactor>
</comment>
<dbReference type="PRINTS" id="PR00371">
    <property type="entry name" value="FPNCR"/>
</dbReference>
<evidence type="ECO:0000256" key="4">
    <source>
        <dbReference type="ARBA" id="ARBA00023002"/>
    </source>
</evidence>
<dbReference type="InterPro" id="IPR001709">
    <property type="entry name" value="Flavoprot_Pyr_Nucl_cyt_Rdtase"/>
</dbReference>
<dbReference type="InterPro" id="IPR017927">
    <property type="entry name" value="FAD-bd_FR_type"/>
</dbReference>
<dbReference type="PANTHER" id="PTHR46505:SF1">
    <property type="entry name" value="OXIDOREDUCTASE NAD-BINDING DOMAIN-CONTAINING PROTEIN 1"/>
    <property type="match status" value="1"/>
</dbReference>
<dbReference type="InterPro" id="IPR052128">
    <property type="entry name" value="Oxidoreductase_NAD-binding"/>
</dbReference>
<dbReference type="AlphaFoldDB" id="A0A6F9DN45"/>
<evidence type="ECO:0000256" key="1">
    <source>
        <dbReference type="ARBA" id="ARBA00001974"/>
    </source>
</evidence>
<evidence type="ECO:0000256" key="5">
    <source>
        <dbReference type="ARBA" id="ARBA00023027"/>
    </source>
</evidence>
<dbReference type="Gene3D" id="3.40.50.80">
    <property type="entry name" value="Nucleotide-binding domain of ferredoxin-NADP reductase (FNR) module"/>
    <property type="match status" value="1"/>
</dbReference>
<dbReference type="GO" id="GO:0005739">
    <property type="term" value="C:mitochondrion"/>
    <property type="evidence" value="ECO:0007669"/>
    <property type="project" value="TreeGrafter"/>
</dbReference>
<evidence type="ECO:0000256" key="6">
    <source>
        <dbReference type="ARBA" id="ARBA00040516"/>
    </source>
</evidence>
<keyword evidence="3" id="KW-0274">FAD</keyword>
<evidence type="ECO:0000256" key="3">
    <source>
        <dbReference type="ARBA" id="ARBA00022827"/>
    </source>
</evidence>
<keyword evidence="2" id="KW-0285">Flavoprotein</keyword>
<dbReference type="Gene3D" id="2.40.30.10">
    <property type="entry name" value="Translation factors"/>
    <property type="match status" value="1"/>
</dbReference>
<sequence length="309" mass="35371">MSLRSLQQKLCKVFPRRVYTSITCLFAKDENIAKESKPRTRDHMKRTEHSPRQKSLCTAQVVRIDDFSISIKGLQLFVTKQQRSNAEFKAGQWVDMFIPGVDTVGGFSICNSPKDLQENGIIELAVKFSDHPPAYWIHSKCQLNDNVKVRVGGNFFYEHKPFNNTLLIAGGVGINPLLSIFRHKRDRICDIGDSSTDVEGKTALIYSAKTCEDLIFQKQIQEMCMETNALCHFHVTKEKVNNRAAYESPFTSITETKVSLETISNLTKQLPPQMTNCYICGPPPFIERVEDYLVACGYPKNHIYYEKWW</sequence>
<keyword evidence="4" id="KW-0560">Oxidoreductase</keyword>
<dbReference type="GO" id="GO:0016491">
    <property type="term" value="F:oxidoreductase activity"/>
    <property type="evidence" value="ECO:0007669"/>
    <property type="project" value="UniProtKB-KW"/>
</dbReference>
<evidence type="ECO:0000313" key="8">
    <source>
        <dbReference type="EMBL" id="CAB3264611.1"/>
    </source>
</evidence>
<evidence type="ECO:0000256" key="2">
    <source>
        <dbReference type="ARBA" id="ARBA00022630"/>
    </source>
</evidence>
<dbReference type="SUPFAM" id="SSF52343">
    <property type="entry name" value="Ferredoxin reductase-like, C-terminal NADP-linked domain"/>
    <property type="match status" value="1"/>
</dbReference>
<dbReference type="SUPFAM" id="SSF63380">
    <property type="entry name" value="Riboflavin synthase domain-like"/>
    <property type="match status" value="1"/>
</dbReference>
<dbReference type="Pfam" id="PF00175">
    <property type="entry name" value="NAD_binding_1"/>
    <property type="match status" value="1"/>
</dbReference>
<keyword evidence="5" id="KW-0520">NAD</keyword>
<evidence type="ECO:0000259" key="7">
    <source>
        <dbReference type="PROSITE" id="PS51384"/>
    </source>
</evidence>